<feature type="compositionally biased region" description="Polar residues" evidence="1">
    <location>
        <begin position="122"/>
        <end position="132"/>
    </location>
</feature>
<gene>
    <name evidence="2" type="ORF">DFH94DRAFT_732479</name>
</gene>
<evidence type="ECO:0000313" key="2">
    <source>
        <dbReference type="EMBL" id="KAF8481706.1"/>
    </source>
</evidence>
<name>A0A9P5TAL2_9AGAM</name>
<organism evidence="2 3">
    <name type="scientific">Russula ochroleuca</name>
    <dbReference type="NCBI Taxonomy" id="152965"/>
    <lineage>
        <taxon>Eukaryota</taxon>
        <taxon>Fungi</taxon>
        <taxon>Dikarya</taxon>
        <taxon>Basidiomycota</taxon>
        <taxon>Agaricomycotina</taxon>
        <taxon>Agaricomycetes</taxon>
        <taxon>Russulales</taxon>
        <taxon>Russulaceae</taxon>
        <taxon>Russula</taxon>
    </lineage>
</organism>
<proteinExistence type="predicted"/>
<feature type="region of interest" description="Disordered" evidence="1">
    <location>
        <begin position="73"/>
        <end position="132"/>
    </location>
</feature>
<feature type="compositionally biased region" description="Polar residues" evidence="1">
    <location>
        <begin position="73"/>
        <end position="99"/>
    </location>
</feature>
<comment type="caution">
    <text evidence="2">The sequence shown here is derived from an EMBL/GenBank/DDBJ whole genome shotgun (WGS) entry which is preliminary data.</text>
</comment>
<feature type="region of interest" description="Disordered" evidence="1">
    <location>
        <begin position="20"/>
        <end position="57"/>
    </location>
</feature>
<protein>
    <submittedName>
        <fullName evidence="2">Uncharacterized protein</fullName>
    </submittedName>
</protein>
<dbReference type="Proteomes" id="UP000759537">
    <property type="component" value="Unassembled WGS sequence"/>
</dbReference>
<dbReference type="AlphaFoldDB" id="A0A9P5TAL2"/>
<keyword evidence="3" id="KW-1185">Reference proteome</keyword>
<accession>A0A9P5TAL2</accession>
<evidence type="ECO:0000313" key="3">
    <source>
        <dbReference type="Proteomes" id="UP000759537"/>
    </source>
</evidence>
<reference evidence="2" key="2">
    <citation type="journal article" date="2020" name="Nat. Commun.">
        <title>Large-scale genome sequencing of mycorrhizal fungi provides insights into the early evolution of symbiotic traits.</title>
        <authorList>
            <person name="Miyauchi S."/>
            <person name="Kiss E."/>
            <person name="Kuo A."/>
            <person name="Drula E."/>
            <person name="Kohler A."/>
            <person name="Sanchez-Garcia M."/>
            <person name="Morin E."/>
            <person name="Andreopoulos B."/>
            <person name="Barry K.W."/>
            <person name="Bonito G."/>
            <person name="Buee M."/>
            <person name="Carver A."/>
            <person name="Chen C."/>
            <person name="Cichocki N."/>
            <person name="Clum A."/>
            <person name="Culley D."/>
            <person name="Crous P.W."/>
            <person name="Fauchery L."/>
            <person name="Girlanda M."/>
            <person name="Hayes R.D."/>
            <person name="Keri Z."/>
            <person name="LaButti K."/>
            <person name="Lipzen A."/>
            <person name="Lombard V."/>
            <person name="Magnuson J."/>
            <person name="Maillard F."/>
            <person name="Murat C."/>
            <person name="Nolan M."/>
            <person name="Ohm R.A."/>
            <person name="Pangilinan J."/>
            <person name="Pereira M.F."/>
            <person name="Perotto S."/>
            <person name="Peter M."/>
            <person name="Pfister S."/>
            <person name="Riley R."/>
            <person name="Sitrit Y."/>
            <person name="Stielow J.B."/>
            <person name="Szollosi G."/>
            <person name="Zifcakova L."/>
            <person name="Stursova M."/>
            <person name="Spatafora J.W."/>
            <person name="Tedersoo L."/>
            <person name="Vaario L.M."/>
            <person name="Yamada A."/>
            <person name="Yan M."/>
            <person name="Wang P."/>
            <person name="Xu J."/>
            <person name="Bruns T."/>
            <person name="Baldrian P."/>
            <person name="Vilgalys R."/>
            <person name="Dunand C."/>
            <person name="Henrissat B."/>
            <person name="Grigoriev I.V."/>
            <person name="Hibbett D."/>
            <person name="Nagy L.G."/>
            <person name="Martin F.M."/>
        </authorList>
    </citation>
    <scope>NUCLEOTIDE SEQUENCE</scope>
    <source>
        <strain evidence="2">Prilba</strain>
    </source>
</reference>
<dbReference type="OrthoDB" id="2954746at2759"/>
<evidence type="ECO:0000256" key="1">
    <source>
        <dbReference type="SAM" id="MobiDB-lite"/>
    </source>
</evidence>
<sequence>MPPKHPENVSKAANLILKSDNINGGSGLLNATSTDNEPHIPSPDGQHHNDNEDEVGTSSRIYTLRRTKGSIHSVTHGYNTASSLSSQRESHLTNLTSSPPHQPLEGPRPLSPILEQEDLSDPITSPSNSTDSLLMSSADSAIHFVDEDSGAIFSRVQQASGTCISAEQFVLDRSSLKSSLSLHIGSPPPCSTTDLDAHIESLPSFVLTLPTPASPHSPIFSPGVPFTVEKFLDAAEAAAPKDRAPTLPQCDHGQCGKLCRACEMQLLACRVWFQNADGGARAALREPFLRPAQSTVRTRAVLASLGVGVTCPSGVGLGLGDGWDESPGARDDKGDIDDPGSLAIEASPVASFKLVPLNEAISWSKVVLSKLRVRLRALSLPLSTTSLNTRPRKHHRA</sequence>
<dbReference type="EMBL" id="WHVB01000006">
    <property type="protein sequence ID" value="KAF8481706.1"/>
    <property type="molecule type" value="Genomic_DNA"/>
</dbReference>
<reference evidence="2" key="1">
    <citation type="submission" date="2019-10" db="EMBL/GenBank/DDBJ databases">
        <authorList>
            <consortium name="DOE Joint Genome Institute"/>
            <person name="Kuo A."/>
            <person name="Miyauchi S."/>
            <person name="Kiss E."/>
            <person name="Drula E."/>
            <person name="Kohler A."/>
            <person name="Sanchez-Garcia M."/>
            <person name="Andreopoulos B."/>
            <person name="Barry K.W."/>
            <person name="Bonito G."/>
            <person name="Buee M."/>
            <person name="Carver A."/>
            <person name="Chen C."/>
            <person name="Cichocki N."/>
            <person name="Clum A."/>
            <person name="Culley D."/>
            <person name="Crous P.W."/>
            <person name="Fauchery L."/>
            <person name="Girlanda M."/>
            <person name="Hayes R."/>
            <person name="Keri Z."/>
            <person name="LaButti K."/>
            <person name="Lipzen A."/>
            <person name="Lombard V."/>
            <person name="Magnuson J."/>
            <person name="Maillard F."/>
            <person name="Morin E."/>
            <person name="Murat C."/>
            <person name="Nolan M."/>
            <person name="Ohm R."/>
            <person name="Pangilinan J."/>
            <person name="Pereira M."/>
            <person name="Perotto S."/>
            <person name="Peter M."/>
            <person name="Riley R."/>
            <person name="Sitrit Y."/>
            <person name="Stielow B."/>
            <person name="Szollosi G."/>
            <person name="Zifcakova L."/>
            <person name="Stursova M."/>
            <person name="Spatafora J.W."/>
            <person name="Tedersoo L."/>
            <person name="Vaario L.-M."/>
            <person name="Yamada A."/>
            <person name="Yan M."/>
            <person name="Wang P."/>
            <person name="Xu J."/>
            <person name="Bruns T."/>
            <person name="Baldrian P."/>
            <person name="Vilgalys R."/>
            <person name="Henrissat B."/>
            <person name="Grigoriev I.V."/>
            <person name="Hibbett D."/>
            <person name="Nagy L.G."/>
            <person name="Martin F.M."/>
        </authorList>
    </citation>
    <scope>NUCLEOTIDE SEQUENCE</scope>
    <source>
        <strain evidence="2">Prilba</strain>
    </source>
</reference>